<organism evidence="1 2">
    <name type="scientific">Rubrimonas cliftonensis</name>
    <dbReference type="NCBI Taxonomy" id="89524"/>
    <lineage>
        <taxon>Bacteria</taxon>
        <taxon>Pseudomonadati</taxon>
        <taxon>Pseudomonadota</taxon>
        <taxon>Alphaproteobacteria</taxon>
        <taxon>Rhodobacterales</taxon>
        <taxon>Paracoccaceae</taxon>
        <taxon>Rubrimonas</taxon>
    </lineage>
</organism>
<proteinExistence type="predicted"/>
<dbReference type="SUPFAM" id="SSF53756">
    <property type="entry name" value="UDP-Glycosyltransferase/glycogen phosphorylase"/>
    <property type="match status" value="1"/>
</dbReference>
<evidence type="ECO:0000313" key="2">
    <source>
        <dbReference type="Proteomes" id="UP000198703"/>
    </source>
</evidence>
<dbReference type="Proteomes" id="UP000198703">
    <property type="component" value="Unassembled WGS sequence"/>
</dbReference>
<accession>A0A1H4D5B9</accession>
<dbReference type="RefSeq" id="WP_093254394.1">
    <property type="nucleotide sequence ID" value="NZ_FNQM01000009.1"/>
</dbReference>
<gene>
    <name evidence="1" type="ORF">SAMN05444370_10945</name>
</gene>
<reference evidence="1 2" key="1">
    <citation type="submission" date="2016-10" db="EMBL/GenBank/DDBJ databases">
        <authorList>
            <person name="de Groot N.N."/>
        </authorList>
    </citation>
    <scope>NUCLEOTIDE SEQUENCE [LARGE SCALE GENOMIC DNA]</scope>
    <source>
        <strain evidence="1 2">DSM 15345</strain>
    </source>
</reference>
<dbReference type="Gene3D" id="3.40.50.2000">
    <property type="entry name" value="Glycogen Phosphorylase B"/>
    <property type="match status" value="1"/>
</dbReference>
<keyword evidence="2" id="KW-1185">Reference proteome</keyword>
<name>A0A1H4D5B9_9RHOB</name>
<keyword evidence="1" id="KW-0808">Transferase</keyword>
<protein>
    <submittedName>
        <fullName evidence="1">Predicted glycosyl transferase</fullName>
    </submittedName>
</protein>
<dbReference type="OrthoDB" id="503443at2"/>
<dbReference type="GO" id="GO:0016740">
    <property type="term" value="F:transferase activity"/>
    <property type="evidence" value="ECO:0007669"/>
    <property type="project" value="UniProtKB-KW"/>
</dbReference>
<sequence length="369" mass="37551">MTRVAFLVCHLSGSGHLARTLTLAKAVEAAGGAATAISGGRPLPHLDPGPARLVQLPPVAVAGLDYSRLTTPDGAPADDALTAARARRLAEALEEARPDVLVTELYPFGRRILSAEFDAAVVQARGMGARVLASVRDIPEPPRRPGRVAAAHAVLRAGYDGALVHGDPAVAPFALGWPGAAEIADLTRATGYVAAPQPEPVGDPDEVLVAEGGGALGRGLLSAAVEAARRDDGRTWRLRVGGADAAAAAAALTRLARGAPVIAEPAAPDFRARLRTCAAVVSRFGYNAAVEIAQAGAPAVACPLSDGGEREQGLRAAAFARLGIVETLDADDGPALLAAVRRARNKGRAAGPPPLDLRGAVVSARLLLG</sequence>
<dbReference type="STRING" id="89524.SAMN05444370_10945"/>
<dbReference type="AlphaFoldDB" id="A0A1H4D5B9"/>
<dbReference type="EMBL" id="FNQM01000009">
    <property type="protein sequence ID" value="SEA67801.1"/>
    <property type="molecule type" value="Genomic_DNA"/>
</dbReference>
<evidence type="ECO:0000313" key="1">
    <source>
        <dbReference type="EMBL" id="SEA67801.1"/>
    </source>
</evidence>